<gene>
    <name evidence="1" type="ORF">LCGC14_3051130</name>
</gene>
<accession>A0A0F8ZCJ7</accession>
<protein>
    <submittedName>
        <fullName evidence="1">Uncharacterized protein</fullName>
    </submittedName>
</protein>
<name>A0A0F8ZCJ7_9ZZZZ</name>
<sequence>MLNITEPNINIQLANLIETYGIRALGEISRISHQERTIPDVLLDINGILINLEGKKVCAAFLLLIRNRFESFKYFIYPKI</sequence>
<evidence type="ECO:0000313" key="1">
    <source>
        <dbReference type="EMBL" id="KKK57771.1"/>
    </source>
</evidence>
<comment type="caution">
    <text evidence="1">The sequence shown here is derived from an EMBL/GenBank/DDBJ whole genome shotgun (WGS) entry which is preliminary data.</text>
</comment>
<reference evidence="1" key="1">
    <citation type="journal article" date="2015" name="Nature">
        <title>Complex archaea that bridge the gap between prokaryotes and eukaryotes.</title>
        <authorList>
            <person name="Spang A."/>
            <person name="Saw J.H."/>
            <person name="Jorgensen S.L."/>
            <person name="Zaremba-Niedzwiedzka K."/>
            <person name="Martijn J."/>
            <person name="Lind A.E."/>
            <person name="van Eijk R."/>
            <person name="Schleper C."/>
            <person name="Guy L."/>
            <person name="Ettema T.J."/>
        </authorList>
    </citation>
    <scope>NUCLEOTIDE SEQUENCE</scope>
</reference>
<proteinExistence type="predicted"/>
<dbReference type="EMBL" id="LAZR01064307">
    <property type="protein sequence ID" value="KKK57771.1"/>
    <property type="molecule type" value="Genomic_DNA"/>
</dbReference>
<dbReference type="AlphaFoldDB" id="A0A0F8ZCJ7"/>
<organism evidence="1">
    <name type="scientific">marine sediment metagenome</name>
    <dbReference type="NCBI Taxonomy" id="412755"/>
    <lineage>
        <taxon>unclassified sequences</taxon>
        <taxon>metagenomes</taxon>
        <taxon>ecological metagenomes</taxon>
    </lineage>
</organism>